<name>A0A1D3L3D8_9EURY</name>
<dbReference type="PANTHER" id="PTHR37316">
    <property type="entry name" value="TEICHOIC ACID GLYCEROL-PHOSPHATE PRIMASE"/>
    <property type="match status" value="1"/>
</dbReference>
<dbReference type="GO" id="GO:0047356">
    <property type="term" value="F:CDP-ribitol ribitolphosphotransferase activity"/>
    <property type="evidence" value="ECO:0007669"/>
    <property type="project" value="UniProtKB-EC"/>
</dbReference>
<evidence type="ECO:0000256" key="6">
    <source>
        <dbReference type="ARBA" id="ARBA00023136"/>
    </source>
</evidence>
<evidence type="ECO:0000313" key="8">
    <source>
        <dbReference type="Proteomes" id="UP000094707"/>
    </source>
</evidence>
<comment type="subcellular location">
    <subcellularLocation>
        <location evidence="1">Cell membrane</location>
        <topology evidence="1">Peripheral membrane protein</topology>
    </subcellularLocation>
</comment>
<evidence type="ECO:0000256" key="1">
    <source>
        <dbReference type="ARBA" id="ARBA00004202"/>
    </source>
</evidence>
<sequence>MNKYKTFASFFNFFRIFQVKNHKVSFIGWREPNLRGNLGYVHREFEKIGDFNYNFIYKDEYKISDVKSPSDAFKKIFGLFKLFILKSYHLATSRYIFLSDNFLPMAFMNIPQKTVVVQLWHASGAFKKFGFSSVTDNGLRELEKGIIDKMDYVIVSSNNVAPFYEEAFGVSEEKVLALGIPRTDFYFENNDKNSIKNLRNNFENRYPQMKDKKVILYAPTFRDDPSVDREIISNFNTCLFKEELSEYCVMIRLHPLMNQGDLQDNEEFIDVTDYPDEKDLLLLADVLITDYSSIMVEYALLNKPIIFYPYDYEYYVKEERGFYFDYMDTVPGPIAHSPQDIVKIIKEEDYDFDKIKEFTKIEFDYLDGKSTHRVINYILTNHQ</sequence>
<dbReference type="Pfam" id="PF04464">
    <property type="entry name" value="Glyphos_transf"/>
    <property type="match status" value="1"/>
</dbReference>
<reference evidence="7 8" key="1">
    <citation type="submission" date="2016-08" db="EMBL/GenBank/DDBJ databases">
        <authorList>
            <person name="Seilhamer J.J."/>
        </authorList>
    </citation>
    <scope>NUCLEOTIDE SEQUENCE [LARGE SCALE GENOMIC DNA]</scope>
    <source>
        <strain evidence="7">Buetzberg</strain>
    </source>
</reference>
<keyword evidence="6" id="KW-0472">Membrane</keyword>
<proteinExistence type="inferred from homology"/>
<keyword evidence="5" id="KW-0777">Teichoic acid biosynthesis</keyword>
<dbReference type="KEGG" id="mcub:MCBB_1531"/>
<dbReference type="STRING" id="118062.MCBB_1531"/>
<dbReference type="Gene3D" id="3.40.50.12580">
    <property type="match status" value="1"/>
</dbReference>
<dbReference type="InterPro" id="IPR043149">
    <property type="entry name" value="TagF_N"/>
</dbReference>
<dbReference type="GO" id="GO:0005886">
    <property type="term" value="C:plasma membrane"/>
    <property type="evidence" value="ECO:0007669"/>
    <property type="project" value="UniProtKB-SubCell"/>
</dbReference>
<evidence type="ECO:0000313" key="7">
    <source>
        <dbReference type="EMBL" id="SCG86086.1"/>
    </source>
</evidence>
<dbReference type="Gene3D" id="3.40.50.11820">
    <property type="match status" value="1"/>
</dbReference>
<keyword evidence="3" id="KW-1003">Cell membrane</keyword>
<organism evidence="7 8">
    <name type="scientific">Methanobacterium congolense</name>
    <dbReference type="NCBI Taxonomy" id="118062"/>
    <lineage>
        <taxon>Archaea</taxon>
        <taxon>Methanobacteriati</taxon>
        <taxon>Methanobacteriota</taxon>
        <taxon>Methanomada group</taxon>
        <taxon>Methanobacteria</taxon>
        <taxon>Methanobacteriales</taxon>
        <taxon>Methanobacteriaceae</taxon>
        <taxon>Methanobacterium</taxon>
    </lineage>
</organism>
<dbReference type="GO" id="GO:0047355">
    <property type="term" value="F:CDP-glycerol glycerophosphotransferase activity"/>
    <property type="evidence" value="ECO:0007669"/>
    <property type="project" value="InterPro"/>
</dbReference>
<dbReference type="AlphaFoldDB" id="A0A1D3L3D8"/>
<evidence type="ECO:0000256" key="5">
    <source>
        <dbReference type="ARBA" id="ARBA00022944"/>
    </source>
</evidence>
<dbReference type="RefSeq" id="WP_071907182.1">
    <property type="nucleotide sequence ID" value="NZ_LT607756.1"/>
</dbReference>
<dbReference type="InterPro" id="IPR043148">
    <property type="entry name" value="TagF_C"/>
</dbReference>
<evidence type="ECO:0000256" key="4">
    <source>
        <dbReference type="ARBA" id="ARBA00022679"/>
    </source>
</evidence>
<dbReference type="InterPro" id="IPR007554">
    <property type="entry name" value="Glycerophosphate_synth"/>
</dbReference>
<gene>
    <name evidence="7" type="primary">tarL</name>
    <name evidence="7" type="ORF">MCBB_1531</name>
</gene>
<evidence type="ECO:0000256" key="3">
    <source>
        <dbReference type="ARBA" id="ARBA00022475"/>
    </source>
</evidence>
<dbReference type="InterPro" id="IPR051612">
    <property type="entry name" value="Teichoic_Acid_Biosynth"/>
</dbReference>
<dbReference type="PATRIC" id="fig|129848.4.peg.1563"/>
<dbReference type="EMBL" id="LT607756">
    <property type="protein sequence ID" value="SCG86086.1"/>
    <property type="molecule type" value="Genomic_DNA"/>
</dbReference>
<keyword evidence="4 7" id="KW-0808">Transferase</keyword>
<comment type="similarity">
    <text evidence="2">Belongs to the CDP-glycerol glycerophosphotransferase family.</text>
</comment>
<dbReference type="PANTHER" id="PTHR37316:SF3">
    <property type="entry name" value="TEICHOIC ACID GLYCEROL-PHOSPHATE TRANSFERASE"/>
    <property type="match status" value="1"/>
</dbReference>
<protein>
    <submittedName>
        <fullName evidence="7">Putative polyribitolphosphotransferase</fullName>
        <ecNumber evidence="7">2.7.8.14</ecNumber>
    </submittedName>
</protein>
<dbReference type="EC" id="2.7.8.14" evidence="7"/>
<dbReference type="Proteomes" id="UP000094707">
    <property type="component" value="Chromosome I"/>
</dbReference>
<evidence type="ECO:0000256" key="2">
    <source>
        <dbReference type="ARBA" id="ARBA00010488"/>
    </source>
</evidence>
<keyword evidence="8" id="KW-1185">Reference proteome</keyword>
<dbReference type="OrthoDB" id="46222at2157"/>
<dbReference type="GeneID" id="30412372"/>
<dbReference type="SUPFAM" id="SSF53756">
    <property type="entry name" value="UDP-Glycosyltransferase/glycogen phosphorylase"/>
    <property type="match status" value="1"/>
</dbReference>
<accession>A0A1D3L3D8</accession>